<evidence type="ECO:0000313" key="4">
    <source>
        <dbReference type="EMBL" id="QGX97800.1"/>
    </source>
</evidence>
<dbReference type="GO" id="GO:0016747">
    <property type="term" value="F:acyltransferase activity, transferring groups other than amino-acyl groups"/>
    <property type="evidence" value="ECO:0007669"/>
    <property type="project" value="InterPro"/>
</dbReference>
<dbReference type="RefSeq" id="WP_157706434.1">
    <property type="nucleotide sequence ID" value="NZ_CP034348.1"/>
</dbReference>
<evidence type="ECO:0000256" key="1">
    <source>
        <dbReference type="ARBA" id="ARBA00022679"/>
    </source>
</evidence>
<dbReference type="InterPro" id="IPR000182">
    <property type="entry name" value="GNAT_dom"/>
</dbReference>
<evidence type="ECO:0000256" key="2">
    <source>
        <dbReference type="ARBA" id="ARBA00023315"/>
    </source>
</evidence>
<dbReference type="PROSITE" id="PS51186">
    <property type="entry name" value="GNAT"/>
    <property type="match status" value="1"/>
</dbReference>
<dbReference type="Pfam" id="PF13420">
    <property type="entry name" value="Acetyltransf_4"/>
    <property type="match status" value="1"/>
</dbReference>
<keyword evidence="2" id="KW-0012">Acyltransferase</keyword>
<name>A0A6I6IL78_9RHOB</name>
<dbReference type="PANTHER" id="PTHR43072">
    <property type="entry name" value="N-ACETYLTRANSFERASE"/>
    <property type="match status" value="1"/>
</dbReference>
<keyword evidence="5" id="KW-1185">Reference proteome</keyword>
<accession>A0A6I6IL78</accession>
<dbReference type="Gene3D" id="3.40.630.30">
    <property type="match status" value="1"/>
</dbReference>
<evidence type="ECO:0000313" key="5">
    <source>
        <dbReference type="Proteomes" id="UP000428330"/>
    </source>
</evidence>
<dbReference type="CDD" id="cd04301">
    <property type="entry name" value="NAT_SF"/>
    <property type="match status" value="1"/>
</dbReference>
<evidence type="ECO:0000259" key="3">
    <source>
        <dbReference type="PROSITE" id="PS51186"/>
    </source>
</evidence>
<dbReference type="KEGG" id="rom:EI983_05720"/>
<protein>
    <submittedName>
        <fullName evidence="4">N-acetyltransferase</fullName>
    </submittedName>
</protein>
<dbReference type="InterPro" id="IPR016181">
    <property type="entry name" value="Acyl_CoA_acyltransferase"/>
</dbReference>
<sequence length="162" mass="17476">MIVRDARAADTPAIAEIWNHNIRHTANTFTTAEKTPEGLARDIETRRAEGKGFLVAEDGKDIVGFATYFQFRGGPGYAFTAEHSVMLAEAAMGKGTGRALMEALEAHARGAGMHSLIAGVAGENAAGIAFHAALGYRTIAVLPEVGRKFERWMDLTLMQKML</sequence>
<gene>
    <name evidence="4" type="ORF">EI983_05720</name>
</gene>
<dbReference type="PANTHER" id="PTHR43072:SF23">
    <property type="entry name" value="UPF0039 PROTEIN C11D3.02C"/>
    <property type="match status" value="1"/>
</dbReference>
<dbReference type="EMBL" id="CP034348">
    <property type="protein sequence ID" value="QGX97800.1"/>
    <property type="molecule type" value="Genomic_DNA"/>
</dbReference>
<organism evidence="4 5">
    <name type="scientific">Roseovarius faecimaris</name>
    <dbReference type="NCBI Taxonomy" id="2494550"/>
    <lineage>
        <taxon>Bacteria</taxon>
        <taxon>Pseudomonadati</taxon>
        <taxon>Pseudomonadota</taxon>
        <taxon>Alphaproteobacteria</taxon>
        <taxon>Rhodobacterales</taxon>
        <taxon>Roseobacteraceae</taxon>
        <taxon>Roseovarius</taxon>
    </lineage>
</organism>
<keyword evidence="1 4" id="KW-0808">Transferase</keyword>
<proteinExistence type="predicted"/>
<reference evidence="5" key="1">
    <citation type="submission" date="2018-12" db="EMBL/GenBank/DDBJ databases">
        <title>Complete genome sequence of Roseovarius sp. MME-070.</title>
        <authorList>
            <person name="Nam Y.-D."/>
            <person name="Kang J."/>
            <person name="Chung W.-H."/>
            <person name="Park Y.S."/>
        </authorList>
    </citation>
    <scope>NUCLEOTIDE SEQUENCE [LARGE SCALE GENOMIC DNA]</scope>
    <source>
        <strain evidence="5">MME-070</strain>
    </source>
</reference>
<dbReference type="Proteomes" id="UP000428330">
    <property type="component" value="Chromosome"/>
</dbReference>
<dbReference type="OrthoDB" id="5459937at2"/>
<dbReference type="AlphaFoldDB" id="A0A6I6IL78"/>
<feature type="domain" description="N-acetyltransferase" evidence="3">
    <location>
        <begin position="1"/>
        <end position="158"/>
    </location>
</feature>
<dbReference type="SUPFAM" id="SSF55729">
    <property type="entry name" value="Acyl-CoA N-acyltransferases (Nat)"/>
    <property type="match status" value="1"/>
</dbReference>